<protein>
    <submittedName>
        <fullName evidence="2">Uncharacterized protein</fullName>
    </submittedName>
</protein>
<sequence length="463" mass="49966">MEFDRRVAWPQVPAINKINKARAAMAHERGWEFAEEAPALLQRWPVLPFTDRGDMRLAYGALSGTNDGLAFTVFEFIRRPTVIATKAMGMTVNKQHRFSTDSVWVVRLPAPMPYFQITSRDQVYFDLPSSPRPTTADRKFNRRYRLVDTDPSLAAQVLTPQIVALSLEARLGTWSLLGSELVYAENTMLGMTSPAKVLETLAKLAALISCLPFHLGGGQPPVAYPPQQLPAGPPESGYVFVPAADSSGGFPPQQLPAGPPESGYVFVPAADSSGGFPPQQPSTGPPQSGYVFVPAADPRAGFPPRQPQAGAPWPEQGYPQQSAQVSGPRPDHPPRHPGPPAHQPDHAPRQVPSAQPGPPPQWPGYPPPGQQWGYPPPQPGYPPPRQPGYPPPAQQQGYPAGHQQGYPAGQQPYQQSGPPVAPQPGHPPAQPYGQAPQPHQWGPPPPPGQPTPPDHLGYPTSDR</sequence>
<reference evidence="3" key="1">
    <citation type="submission" date="2016-10" db="EMBL/GenBank/DDBJ databases">
        <authorList>
            <person name="Varghese N."/>
            <person name="Submissions S."/>
        </authorList>
    </citation>
    <scope>NUCLEOTIDE SEQUENCE [LARGE SCALE GENOMIC DNA]</scope>
    <source>
        <strain evidence="3">IBRC-M 10403</strain>
    </source>
</reference>
<feature type="compositionally biased region" description="Pro residues" evidence="1">
    <location>
        <begin position="355"/>
        <end position="393"/>
    </location>
</feature>
<feature type="compositionally biased region" description="Pro residues" evidence="1">
    <location>
        <begin position="441"/>
        <end position="453"/>
    </location>
</feature>
<dbReference type="EMBL" id="FMZZ01000010">
    <property type="protein sequence ID" value="SDD35578.1"/>
    <property type="molecule type" value="Genomic_DNA"/>
</dbReference>
<organism evidence="2 3">
    <name type="scientific">Actinokineospora iranica</name>
    <dbReference type="NCBI Taxonomy" id="1271860"/>
    <lineage>
        <taxon>Bacteria</taxon>
        <taxon>Bacillati</taxon>
        <taxon>Actinomycetota</taxon>
        <taxon>Actinomycetes</taxon>
        <taxon>Pseudonocardiales</taxon>
        <taxon>Pseudonocardiaceae</taxon>
        <taxon>Actinokineospora</taxon>
    </lineage>
</organism>
<dbReference type="STRING" id="1271860.SAMN05216174_11074"/>
<evidence type="ECO:0000256" key="1">
    <source>
        <dbReference type="SAM" id="MobiDB-lite"/>
    </source>
</evidence>
<dbReference type="RefSeq" id="WP_175482944.1">
    <property type="nucleotide sequence ID" value="NZ_FMZZ01000010.1"/>
</dbReference>
<feature type="compositionally biased region" description="Low complexity" evidence="1">
    <location>
        <begin position="394"/>
        <end position="418"/>
    </location>
</feature>
<feature type="compositionally biased region" description="Low complexity" evidence="1">
    <location>
        <begin position="431"/>
        <end position="440"/>
    </location>
</feature>
<accession>A0A1G6U2L3</accession>
<feature type="region of interest" description="Disordered" evidence="1">
    <location>
        <begin position="243"/>
        <end position="463"/>
    </location>
</feature>
<gene>
    <name evidence="2" type="ORF">SAMN05216174_11074</name>
</gene>
<dbReference type="AlphaFoldDB" id="A0A1G6U2L3"/>
<feature type="compositionally biased region" description="Pro residues" evidence="1">
    <location>
        <begin position="419"/>
        <end position="430"/>
    </location>
</feature>
<proteinExistence type="predicted"/>
<keyword evidence="3" id="KW-1185">Reference proteome</keyword>
<evidence type="ECO:0000313" key="3">
    <source>
        <dbReference type="Proteomes" id="UP000199501"/>
    </source>
</evidence>
<evidence type="ECO:0000313" key="2">
    <source>
        <dbReference type="EMBL" id="SDD35578.1"/>
    </source>
</evidence>
<dbReference type="Proteomes" id="UP000199501">
    <property type="component" value="Unassembled WGS sequence"/>
</dbReference>
<dbReference type="PRINTS" id="PR01217">
    <property type="entry name" value="PRICHEXTENSN"/>
</dbReference>
<name>A0A1G6U2L3_9PSEU</name>